<proteinExistence type="predicted"/>
<protein>
    <submittedName>
        <fullName evidence="1">Nucleoside deoxyribosyltransferase</fullName>
    </submittedName>
</protein>
<organism evidence="1 2">
    <name type="scientific">Arthrobacter phage Tuck</name>
    <dbReference type="NCBI Taxonomy" id="2998996"/>
    <lineage>
        <taxon>Viruses</taxon>
        <taxon>Duplodnaviria</taxon>
        <taxon>Heunggongvirae</taxon>
        <taxon>Uroviricota</taxon>
        <taxon>Caudoviricetes</taxon>
        <taxon>Casidaviridae</taxon>
        <taxon>Yangvirus</taxon>
        <taxon>Yangvirus tuck</taxon>
    </lineage>
</organism>
<dbReference type="Pfam" id="PF14359">
    <property type="entry name" value="DUF4406"/>
    <property type="match status" value="1"/>
</dbReference>
<accession>A0A9E8S353</accession>
<dbReference type="InterPro" id="IPR025518">
    <property type="entry name" value="DUF4406"/>
</dbReference>
<gene>
    <name evidence="1" type="primary">31</name>
    <name evidence="1" type="ORF">SEA_TUCK_31</name>
</gene>
<keyword evidence="2" id="KW-1185">Reference proteome</keyword>
<dbReference type="Gene3D" id="3.40.50.10400">
    <property type="entry name" value="Hypothetical protein PA1492"/>
    <property type="match status" value="1"/>
</dbReference>
<reference evidence="1" key="1">
    <citation type="submission" date="2022-11" db="EMBL/GenBank/DDBJ databases">
        <authorList>
            <person name="Knight C."/>
            <person name="Al-Meshrefawi S."/>
            <person name="Doggart I."/>
            <person name="Fielding B."/>
            <person name="Higgins J."/>
            <person name="Khan S."/>
            <person name="Riccardi V."/>
            <person name="Storm J."/>
            <person name="Vaillancourt M."/>
            <person name="Edgington N.P."/>
            <person name="Furlong K.P."/>
            <person name="Rudner A.D."/>
            <person name="Beyer A.R."/>
            <person name="Chong R.A."/>
            <person name="Freise A.C."/>
            <person name="Garcia Costas A.M."/>
            <person name="Gibb B.P."/>
            <person name="Klyczek K.K."/>
            <person name="Swerdlow S.J."/>
            <person name="Garlena R.A."/>
            <person name="Russell D.A."/>
            <person name="Jacobs-Sera D."/>
            <person name="Hatfull G.F."/>
        </authorList>
    </citation>
    <scope>NUCLEOTIDE SEQUENCE</scope>
</reference>
<evidence type="ECO:0000313" key="2">
    <source>
        <dbReference type="Proteomes" id="UP001163545"/>
    </source>
</evidence>
<evidence type="ECO:0000313" key="1">
    <source>
        <dbReference type="EMBL" id="WAB10805.1"/>
    </source>
</evidence>
<dbReference type="SUPFAM" id="SSF52309">
    <property type="entry name" value="N-(deoxy)ribosyltransferase-like"/>
    <property type="match status" value="1"/>
</dbReference>
<name>A0A9E8S353_9CAUD</name>
<dbReference type="Proteomes" id="UP001163545">
    <property type="component" value="Segment"/>
</dbReference>
<sequence>MILYLAGPMTDYPRWNFDAFEQGAAVLRSAGFDVVSPAEADLAEGFDPDAPAHHFTREHLLAALRRDAELVLASDGVALLDGWRHSKGALAERALARAAGLPARPVALWLADGPTPQEGSTTE</sequence>
<dbReference type="EMBL" id="OP820474">
    <property type="protein sequence ID" value="WAB10805.1"/>
    <property type="molecule type" value="Genomic_DNA"/>
</dbReference>